<dbReference type="EMBL" id="ARXV01000004">
    <property type="protein sequence ID" value="KGD65414.1"/>
    <property type="molecule type" value="Genomic_DNA"/>
</dbReference>
<reference evidence="2 3" key="1">
    <citation type="submission" date="2012-09" db="EMBL/GenBank/DDBJ databases">
        <title>Genome Sequence of alkane-degrading Bacterium Alcanivorax sp. 19-m-6.</title>
        <authorList>
            <person name="Lai Q."/>
            <person name="Shao Z."/>
        </authorList>
    </citation>
    <scope>NUCLEOTIDE SEQUENCE [LARGE SCALE GENOMIC DNA]</scope>
    <source>
        <strain evidence="2 3">19-m-6</strain>
    </source>
</reference>
<dbReference type="PATRIC" id="fig|1177154.3.peg.1331"/>
<comment type="caution">
    <text evidence="2">The sequence shown here is derived from an EMBL/GenBank/DDBJ whole genome shotgun (WGS) entry which is preliminary data.</text>
</comment>
<evidence type="ECO:0000313" key="2">
    <source>
        <dbReference type="EMBL" id="KGD65414.1"/>
    </source>
</evidence>
<evidence type="ECO:0000256" key="1">
    <source>
        <dbReference type="SAM" id="SignalP"/>
    </source>
</evidence>
<dbReference type="RefSeq" id="WP_231552645.1">
    <property type="nucleotide sequence ID" value="NZ_ARXV01000004.1"/>
</dbReference>
<name>A0A095SM31_9GAMM</name>
<gene>
    <name evidence="2" type="ORF">Y5S_01307</name>
</gene>
<feature type="signal peptide" evidence="1">
    <location>
        <begin position="1"/>
        <end position="17"/>
    </location>
</feature>
<keyword evidence="3" id="KW-1185">Reference proteome</keyword>
<accession>A0A095SM31</accession>
<dbReference type="AlphaFoldDB" id="A0A095SM31"/>
<feature type="chain" id="PRO_5001917803" evidence="1">
    <location>
        <begin position="18"/>
        <end position="176"/>
    </location>
</feature>
<dbReference type="STRING" id="1177154.Y5S_01307"/>
<organism evidence="2 3">
    <name type="scientific">Alcanivorax nanhaiticus</name>
    <dbReference type="NCBI Taxonomy" id="1177154"/>
    <lineage>
        <taxon>Bacteria</taxon>
        <taxon>Pseudomonadati</taxon>
        <taxon>Pseudomonadota</taxon>
        <taxon>Gammaproteobacteria</taxon>
        <taxon>Oceanospirillales</taxon>
        <taxon>Alcanivoracaceae</taxon>
        <taxon>Alcanivorax</taxon>
    </lineage>
</organism>
<proteinExistence type="predicted"/>
<sequence>MFLVLLACFFQPILAEAANAENMADEQTEKSTDQQDMDTLAQAGISQALQAIAKSGGLYPFGMISINGDLKAVGFSGDRDKALPEDQWAQALFLKLQKIGEEQPEVDMLSMYRLHTITNDAGEKVVGVWAQVDHRNVRPWVIFVPLIKNDQGKHEVGEPIYYATEQPLFVEHGEQE</sequence>
<evidence type="ECO:0000313" key="3">
    <source>
        <dbReference type="Proteomes" id="UP000029444"/>
    </source>
</evidence>
<keyword evidence="1" id="KW-0732">Signal</keyword>
<dbReference type="Proteomes" id="UP000029444">
    <property type="component" value="Unassembled WGS sequence"/>
</dbReference>
<protein>
    <submittedName>
        <fullName evidence="2">Uncharacterized protein</fullName>
    </submittedName>
</protein>